<feature type="chain" id="PRO_5004834531" description="SPOR domain-containing protein" evidence="1">
    <location>
        <begin position="25"/>
        <end position="596"/>
    </location>
</feature>
<dbReference type="AlphaFoldDB" id="W3VRQ0"/>
<evidence type="ECO:0000256" key="1">
    <source>
        <dbReference type="SAM" id="SignalP"/>
    </source>
</evidence>
<dbReference type="EMBL" id="AWNI01000007">
    <property type="protein sequence ID" value="ETS64175.1"/>
    <property type="molecule type" value="Genomic_DNA"/>
</dbReference>
<evidence type="ECO:0000313" key="3">
    <source>
        <dbReference type="Proteomes" id="UP000019462"/>
    </source>
</evidence>
<name>W3VRQ0_MOEAP</name>
<reference evidence="2 3" key="1">
    <citation type="journal article" date="2014" name="Genome Announc.">
        <title>Genome sequence of the basidiomycetous fungus Pseudozyma aphidis DSM70725, an efficient producer of biosurfactant mannosylerythritol lipids.</title>
        <authorList>
            <person name="Lorenz S."/>
            <person name="Guenther M."/>
            <person name="Grumaz C."/>
            <person name="Rupp S."/>
            <person name="Zibek S."/>
            <person name="Sohn K."/>
        </authorList>
    </citation>
    <scope>NUCLEOTIDE SEQUENCE [LARGE SCALE GENOMIC DNA]</scope>
    <source>
        <strain evidence="3">ATCC 32657 / CBS 517.83 / DSM 70725 / JCM 10318 / NBRC 10182 / NRRL Y-7954 / St-0401</strain>
    </source>
</reference>
<protein>
    <recommendedName>
        <fullName evidence="4">SPOR domain-containing protein</fullName>
    </recommendedName>
</protein>
<evidence type="ECO:0008006" key="4">
    <source>
        <dbReference type="Google" id="ProtNLM"/>
    </source>
</evidence>
<evidence type="ECO:0000313" key="2">
    <source>
        <dbReference type="EMBL" id="ETS64175.1"/>
    </source>
</evidence>
<organism evidence="2 3">
    <name type="scientific">Moesziomyces aphidis</name>
    <name type="common">Pseudozyma aphidis</name>
    <dbReference type="NCBI Taxonomy" id="84754"/>
    <lineage>
        <taxon>Eukaryota</taxon>
        <taxon>Fungi</taxon>
        <taxon>Dikarya</taxon>
        <taxon>Basidiomycota</taxon>
        <taxon>Ustilaginomycotina</taxon>
        <taxon>Ustilaginomycetes</taxon>
        <taxon>Ustilaginales</taxon>
        <taxon>Ustilaginaceae</taxon>
        <taxon>Moesziomyces</taxon>
    </lineage>
</organism>
<dbReference type="OrthoDB" id="2556307at2759"/>
<keyword evidence="1" id="KW-0732">Signal</keyword>
<dbReference type="HOGENOM" id="CLU_020682_0_0_1"/>
<proteinExistence type="predicted"/>
<sequence>MWKSKTLILLHVVLVLMLAQSALAALKNEFPIFPLPEEVPPESQDGRSIYRGPVNEDLYPAVQRPAPIAQNLPSSKAGTRPTLVAADMARDRDGALVPGRPYALRLSPETKPTGWRGLLPNWKTGGVTSSTEQLQQLLRERRPLEAVYNPTAVPDTAALSRPYYSIKLPGNGRDAEVLKMMQKKGKPFYTVGAKGKVFYFDTKDGKSWTFTDKVSDADRQGVSANLEQANKQYQAAVAAEAEARARVQNRMLARQQAARAAMVAREGAASSSSWLQKIKGWFGSAPDVLRPIHPASPDNQLVITLIFSPSQSSSLSKPTWVVAAAGSSAASFNFHTMLGNILRASFLVHLLLLVCDVAGAPVQRGSSLPPILENSPFGAQPIGTDPALIPGLEAARARAALRRLQGQSAFAGPNTFLPGMREVTSAPAGKGSGSESWWPWSGSGAASTDAEINELLHASPTSRAGKDISTNPATVGRSYQAVKLPGEGMDALVVSRMMQQRKPFFVQGAKGRVWLLTLTGDFSAYRATRQQESVAALVRDAIKSWPIPTVAIRNTAVPQQVIRAGRSAEANAPLWEQLSDAWFGKVRQGVKYIRPA</sequence>
<dbReference type="Proteomes" id="UP000019462">
    <property type="component" value="Unassembled WGS sequence"/>
</dbReference>
<gene>
    <name evidence="2" type="ORF">PaG_01411</name>
</gene>
<keyword evidence="3" id="KW-1185">Reference proteome</keyword>
<comment type="caution">
    <text evidence="2">The sequence shown here is derived from an EMBL/GenBank/DDBJ whole genome shotgun (WGS) entry which is preliminary data.</text>
</comment>
<feature type="signal peptide" evidence="1">
    <location>
        <begin position="1"/>
        <end position="24"/>
    </location>
</feature>
<accession>W3VRQ0</accession>